<accession>A0A5Q0TB17</accession>
<evidence type="ECO:0000256" key="4">
    <source>
        <dbReference type="ARBA" id="ARBA00022989"/>
    </source>
</evidence>
<keyword evidence="9" id="KW-1185">Reference proteome</keyword>
<evidence type="ECO:0000259" key="7">
    <source>
        <dbReference type="Pfam" id="PF04138"/>
    </source>
</evidence>
<sequence length="596" mass="67660">MLKKPAQLLSNLVTSDFQQKLRFAIVGGLNTVTAYLAFMAFYEMSGRYLVSSVLSYFVGMIVSYALNRTFVFKSEKKGGQFIPFCVVNLTSLACSTGSLYLLVHFGHLHVYIGQALAVCVSMGINYFGYKKVFTDGVSMDKLTQGFYDKNGRLDPLQVIQWLVVVVFAVVTVLNLHLAMSSNIAHDALPYMNGYAEKFTTEGRWINFALYYPLRAMPAVMAASLANIFLFIFAYKVVMGVKKDYWLAIAVALLIINIPSFTMLLKWPMTLLPGCFMLALFACYKESIHRSALLIVAGILLFATYPAFYFLIPLLFLSNLRNATYGEIFKFLCFWIIGYVAGYAVANGLVYLYTSMFTDHATFIHFVSWRQETPSNSLSSLLANIAKSAGNFDRNVDYFGALSPWLYIPIALTALWALVKHFKYTVIVLIVVISLYASVVPLGVKVPLRSGVTFPIGMAVLLMLIPNKWWRLLTLLTLFIPFSYQMHAYNYSYAHSRDVMSQILEQHDGRNYLKQPALFDKVVVSVDEEKMSKYMLDRTQSTSFNIESNLRYHYIKPFFYQYGWKNDNIEVINDPRLTVKGDATIKKEGRVLFISLD</sequence>
<dbReference type="RefSeq" id="WP_153446224.1">
    <property type="nucleotide sequence ID" value="NZ_CP045699.1"/>
</dbReference>
<feature type="transmembrane region" description="Helical" evidence="6">
    <location>
        <begin position="215"/>
        <end position="237"/>
    </location>
</feature>
<dbReference type="GO" id="GO:0005886">
    <property type="term" value="C:plasma membrane"/>
    <property type="evidence" value="ECO:0007669"/>
    <property type="project" value="TreeGrafter"/>
</dbReference>
<feature type="transmembrane region" description="Helical" evidence="6">
    <location>
        <begin position="471"/>
        <end position="490"/>
    </location>
</feature>
<feature type="transmembrane region" description="Helical" evidence="6">
    <location>
        <begin position="108"/>
        <end position="129"/>
    </location>
</feature>
<feature type="transmembrane region" description="Helical" evidence="6">
    <location>
        <begin position="423"/>
        <end position="443"/>
    </location>
</feature>
<keyword evidence="4 6" id="KW-1133">Transmembrane helix</keyword>
<evidence type="ECO:0000256" key="1">
    <source>
        <dbReference type="ARBA" id="ARBA00004141"/>
    </source>
</evidence>
<protein>
    <submittedName>
        <fullName evidence="8">GtrA family protein</fullName>
    </submittedName>
</protein>
<feature type="transmembrane region" description="Helical" evidence="6">
    <location>
        <begin position="78"/>
        <end position="102"/>
    </location>
</feature>
<dbReference type="InterPro" id="IPR007267">
    <property type="entry name" value="GtrA_DPMS_TM"/>
</dbReference>
<dbReference type="GO" id="GO:0000271">
    <property type="term" value="P:polysaccharide biosynthetic process"/>
    <property type="evidence" value="ECO:0007669"/>
    <property type="project" value="InterPro"/>
</dbReference>
<feature type="transmembrane region" description="Helical" evidence="6">
    <location>
        <begin position="397"/>
        <end position="417"/>
    </location>
</feature>
<gene>
    <name evidence="8" type="ORF">GFB47_02220</name>
</gene>
<feature type="transmembrane region" description="Helical" evidence="6">
    <location>
        <begin position="21"/>
        <end position="42"/>
    </location>
</feature>
<proteinExistence type="inferred from homology"/>
<dbReference type="InterPro" id="IPR051401">
    <property type="entry name" value="GtrA_CellWall_Glycosyl"/>
</dbReference>
<evidence type="ECO:0000256" key="5">
    <source>
        <dbReference type="ARBA" id="ARBA00023136"/>
    </source>
</evidence>
<evidence type="ECO:0000313" key="9">
    <source>
        <dbReference type="Proteomes" id="UP000348942"/>
    </source>
</evidence>
<evidence type="ECO:0000256" key="3">
    <source>
        <dbReference type="ARBA" id="ARBA00022692"/>
    </source>
</evidence>
<dbReference type="Proteomes" id="UP000348942">
    <property type="component" value="Chromosome 1"/>
</dbReference>
<feature type="domain" description="GtrA/DPMS transmembrane" evidence="7">
    <location>
        <begin position="22"/>
        <end position="132"/>
    </location>
</feature>
<feature type="transmembrane region" description="Helical" evidence="6">
    <location>
        <begin position="244"/>
        <end position="260"/>
    </location>
</feature>
<keyword evidence="5 6" id="KW-0472">Membrane</keyword>
<evidence type="ECO:0000256" key="2">
    <source>
        <dbReference type="ARBA" id="ARBA00009399"/>
    </source>
</evidence>
<name>A0A5Q0TB17_9VIBR</name>
<feature type="transmembrane region" description="Helical" evidence="6">
    <location>
        <begin position="158"/>
        <end position="179"/>
    </location>
</feature>
<dbReference type="Pfam" id="PF04138">
    <property type="entry name" value="GtrA_DPMS_TM"/>
    <property type="match status" value="1"/>
</dbReference>
<reference evidence="8 9" key="1">
    <citation type="submission" date="2019-10" db="EMBL/GenBank/DDBJ databases">
        <title>Vibrio sp. nov., isolated from Coralline algae surface.</title>
        <authorList>
            <person name="Geng Y."/>
            <person name="Zhang X."/>
        </authorList>
    </citation>
    <scope>NUCLEOTIDE SEQUENCE [LARGE SCALE GENOMIC DNA]</scope>
    <source>
        <strain evidence="8 9">SM1977</strain>
    </source>
</reference>
<feature type="transmembrane region" description="Helical" evidence="6">
    <location>
        <begin position="290"/>
        <end position="315"/>
    </location>
</feature>
<dbReference type="PANTHER" id="PTHR38459">
    <property type="entry name" value="PROPHAGE BACTOPRENOL-LINKED GLUCOSE TRANSLOCASE HOMOLOG"/>
    <property type="match status" value="1"/>
</dbReference>
<dbReference type="AlphaFoldDB" id="A0A5Q0TB17"/>
<feature type="transmembrane region" description="Helical" evidence="6">
    <location>
        <begin position="48"/>
        <end position="66"/>
    </location>
</feature>
<comment type="similarity">
    <text evidence="2">Belongs to the GtrA family.</text>
</comment>
<feature type="transmembrane region" description="Helical" evidence="6">
    <location>
        <begin position="327"/>
        <end position="352"/>
    </location>
</feature>
<comment type="subcellular location">
    <subcellularLocation>
        <location evidence="1">Membrane</location>
        <topology evidence="1">Multi-pass membrane protein</topology>
    </subcellularLocation>
</comment>
<organism evidence="8 9">
    <name type="scientific">Vibrio algicola</name>
    <dbReference type="NCBI Taxonomy" id="2662262"/>
    <lineage>
        <taxon>Bacteria</taxon>
        <taxon>Pseudomonadati</taxon>
        <taxon>Pseudomonadota</taxon>
        <taxon>Gammaproteobacteria</taxon>
        <taxon>Vibrionales</taxon>
        <taxon>Vibrionaceae</taxon>
        <taxon>Vibrio</taxon>
    </lineage>
</organism>
<dbReference type="PANTHER" id="PTHR38459:SF1">
    <property type="entry name" value="PROPHAGE BACTOPRENOL-LINKED GLUCOSE TRANSLOCASE HOMOLOG"/>
    <property type="match status" value="1"/>
</dbReference>
<keyword evidence="3 6" id="KW-0812">Transmembrane</keyword>
<evidence type="ECO:0000256" key="6">
    <source>
        <dbReference type="SAM" id="Phobius"/>
    </source>
</evidence>
<evidence type="ECO:0000313" key="8">
    <source>
        <dbReference type="EMBL" id="QGA64342.1"/>
    </source>
</evidence>
<dbReference type="EMBL" id="CP045699">
    <property type="protein sequence ID" value="QGA64342.1"/>
    <property type="molecule type" value="Genomic_DNA"/>
</dbReference>